<reference evidence="1 2" key="1">
    <citation type="journal article" date="2011" name="Genome Res.">
        <title>Phylogeny-wide analysis of social amoeba genomes highlights ancient origins for complex intercellular communication.</title>
        <authorList>
            <person name="Heidel A.J."/>
            <person name="Lawal H.M."/>
            <person name="Felder M."/>
            <person name="Schilde C."/>
            <person name="Helps N.R."/>
            <person name="Tunggal B."/>
            <person name="Rivero F."/>
            <person name="John U."/>
            <person name="Schleicher M."/>
            <person name="Eichinger L."/>
            <person name="Platzer M."/>
            <person name="Noegel A.A."/>
            <person name="Schaap P."/>
            <person name="Gloeckner G."/>
        </authorList>
    </citation>
    <scope>NUCLEOTIDE SEQUENCE [LARGE SCALE GENOMIC DNA]</scope>
    <source>
        <strain evidence="2">ATCC 26659 / Pp 5 / PN500</strain>
    </source>
</reference>
<dbReference type="RefSeq" id="XP_020431345.1">
    <property type="nucleotide sequence ID" value="XM_020578476.1"/>
</dbReference>
<protein>
    <submittedName>
        <fullName evidence="1">Uncharacterized protein</fullName>
    </submittedName>
</protein>
<sequence length="57" mass="6839">MTIQYNHSNNPLTSNEYLETLRQSIISRLQQSIEIEEHQGVLDIKEHELENIKRYKI</sequence>
<evidence type="ECO:0000313" key="2">
    <source>
        <dbReference type="Proteomes" id="UP000001396"/>
    </source>
</evidence>
<organism evidence="1 2">
    <name type="scientific">Heterostelium pallidum (strain ATCC 26659 / Pp 5 / PN500)</name>
    <name type="common">Cellular slime mold</name>
    <name type="synonym">Polysphondylium pallidum</name>
    <dbReference type="NCBI Taxonomy" id="670386"/>
    <lineage>
        <taxon>Eukaryota</taxon>
        <taxon>Amoebozoa</taxon>
        <taxon>Evosea</taxon>
        <taxon>Eumycetozoa</taxon>
        <taxon>Dictyostelia</taxon>
        <taxon>Acytosteliales</taxon>
        <taxon>Acytosteliaceae</taxon>
        <taxon>Heterostelium</taxon>
    </lineage>
</organism>
<evidence type="ECO:0000313" key="1">
    <source>
        <dbReference type="EMBL" id="EFA79224.1"/>
    </source>
</evidence>
<dbReference type="EMBL" id="ADBJ01000035">
    <property type="protein sequence ID" value="EFA79224.1"/>
    <property type="molecule type" value="Genomic_DNA"/>
</dbReference>
<dbReference type="InParanoid" id="D3BGJ0"/>
<proteinExistence type="predicted"/>
<dbReference type="AlphaFoldDB" id="D3BGJ0"/>
<keyword evidence="2" id="KW-1185">Reference proteome</keyword>
<dbReference type="GeneID" id="31363123"/>
<gene>
    <name evidence="1" type="ORF">PPL_07642</name>
</gene>
<comment type="caution">
    <text evidence="1">The sequence shown here is derived from an EMBL/GenBank/DDBJ whole genome shotgun (WGS) entry which is preliminary data.</text>
</comment>
<dbReference type="Proteomes" id="UP000001396">
    <property type="component" value="Unassembled WGS sequence"/>
</dbReference>
<accession>D3BGJ0</accession>
<name>D3BGJ0_HETP5</name>